<evidence type="ECO:0000313" key="1">
    <source>
        <dbReference type="EMBL" id="OMJ72098.1"/>
    </source>
</evidence>
<organism evidence="1 2">
    <name type="scientific">Stentor coeruleus</name>
    <dbReference type="NCBI Taxonomy" id="5963"/>
    <lineage>
        <taxon>Eukaryota</taxon>
        <taxon>Sar</taxon>
        <taxon>Alveolata</taxon>
        <taxon>Ciliophora</taxon>
        <taxon>Postciliodesmatophora</taxon>
        <taxon>Heterotrichea</taxon>
        <taxon>Heterotrichida</taxon>
        <taxon>Stentoridae</taxon>
        <taxon>Stentor</taxon>
    </lineage>
</organism>
<dbReference type="InterPro" id="IPR036465">
    <property type="entry name" value="vWFA_dom_sf"/>
</dbReference>
<name>A0A1R2B5P9_9CILI</name>
<dbReference type="AlphaFoldDB" id="A0A1R2B5P9"/>
<accession>A0A1R2B5P9</accession>
<comment type="caution">
    <text evidence="1">The sequence shown here is derived from an EMBL/GenBank/DDBJ whole genome shotgun (WGS) entry which is preliminary data.</text>
</comment>
<dbReference type="Proteomes" id="UP000187209">
    <property type="component" value="Unassembled WGS sequence"/>
</dbReference>
<evidence type="ECO:0000313" key="2">
    <source>
        <dbReference type="Proteomes" id="UP000187209"/>
    </source>
</evidence>
<reference evidence="1 2" key="1">
    <citation type="submission" date="2016-11" db="EMBL/GenBank/DDBJ databases">
        <title>The macronuclear genome of Stentor coeruleus: a giant cell with tiny introns.</title>
        <authorList>
            <person name="Slabodnick M."/>
            <person name="Ruby J.G."/>
            <person name="Reiff S.B."/>
            <person name="Swart E.C."/>
            <person name="Gosai S."/>
            <person name="Prabakaran S."/>
            <person name="Witkowska E."/>
            <person name="Larue G.E."/>
            <person name="Fisher S."/>
            <person name="Freeman R.M."/>
            <person name="Gunawardena J."/>
            <person name="Chu W."/>
            <person name="Stover N.A."/>
            <person name="Gregory B.D."/>
            <person name="Nowacki M."/>
            <person name="Derisi J."/>
            <person name="Roy S.W."/>
            <person name="Marshall W.F."/>
            <person name="Sood P."/>
        </authorList>
    </citation>
    <scope>NUCLEOTIDE SEQUENCE [LARGE SCALE GENOMIC DNA]</scope>
    <source>
        <strain evidence="1">WM001</strain>
    </source>
</reference>
<protein>
    <submittedName>
        <fullName evidence="1">Uncharacterized protein</fullName>
    </submittedName>
</protein>
<dbReference type="CDD" id="cd00198">
    <property type="entry name" value="vWFA"/>
    <property type="match status" value="1"/>
</dbReference>
<dbReference type="EMBL" id="MPUH01000931">
    <property type="protein sequence ID" value="OMJ72098.1"/>
    <property type="molecule type" value="Genomic_DNA"/>
</dbReference>
<dbReference type="OrthoDB" id="431454at2759"/>
<dbReference type="Gene3D" id="3.40.50.410">
    <property type="entry name" value="von Willebrand factor, type A domain"/>
    <property type="match status" value="1"/>
</dbReference>
<gene>
    <name evidence="1" type="ORF">SteCoe_29551</name>
</gene>
<sequence length="338" mass="39563">MKAEIANAMVKSGKNIKEALILFDSALEFFYEHDIEEELLPCVLDITEELYEKKMHNSELVTFIENHLNCISILDQNILMQRFLYIKGLNCKNNGKNQDACRYFVSALEDFPIFLPSIRARAINALNEIFQNYIVKYPKIKIFQNNSSDNKDIILIVSSSLYESYISLILCKHIQSIIKDKDRISLLQFHSECKIIFNLTRLTENFLQLKEFDKKNDKVLLYDCILLGLRQLNLNDRCCQSENKRQEWMIIVTDLVDKGSTRSFEEVYSKVMESGINLIVISMVLGYKRLEDLADSTKNGLVFYIKDDREVELVFREFEVFLCPDKEMYLPSSHEDEM</sequence>
<dbReference type="SUPFAM" id="SSF53300">
    <property type="entry name" value="vWA-like"/>
    <property type="match status" value="1"/>
</dbReference>
<keyword evidence="2" id="KW-1185">Reference proteome</keyword>
<proteinExistence type="predicted"/>